<accession>A0ABY7G1N7</accession>
<evidence type="ECO:0000313" key="4">
    <source>
        <dbReference type="Proteomes" id="UP001164746"/>
    </source>
</evidence>
<reference evidence="3" key="1">
    <citation type="submission" date="2022-11" db="EMBL/GenBank/DDBJ databases">
        <title>Centuries of genome instability and evolution in soft-shell clam transmissible cancer (bioRxiv).</title>
        <authorList>
            <person name="Hart S.F.M."/>
            <person name="Yonemitsu M.A."/>
            <person name="Giersch R.M."/>
            <person name="Beal B.F."/>
            <person name="Arriagada G."/>
            <person name="Davis B.W."/>
            <person name="Ostrander E.A."/>
            <person name="Goff S.P."/>
            <person name="Metzger M.J."/>
        </authorList>
    </citation>
    <scope>NUCLEOTIDE SEQUENCE</scope>
    <source>
        <strain evidence="3">MELC-2E11</strain>
        <tissue evidence="3">Siphon/mantle</tissue>
    </source>
</reference>
<keyword evidence="4" id="KW-1185">Reference proteome</keyword>
<dbReference type="InterPro" id="IPR000742">
    <property type="entry name" value="EGF"/>
</dbReference>
<protein>
    <recommendedName>
        <fullName evidence="2">EGF-like domain-containing protein</fullName>
    </recommendedName>
</protein>
<organism evidence="3 4">
    <name type="scientific">Mya arenaria</name>
    <name type="common">Soft-shell clam</name>
    <dbReference type="NCBI Taxonomy" id="6604"/>
    <lineage>
        <taxon>Eukaryota</taxon>
        <taxon>Metazoa</taxon>
        <taxon>Spiralia</taxon>
        <taxon>Lophotrochozoa</taxon>
        <taxon>Mollusca</taxon>
        <taxon>Bivalvia</taxon>
        <taxon>Autobranchia</taxon>
        <taxon>Heteroconchia</taxon>
        <taxon>Euheterodonta</taxon>
        <taxon>Imparidentia</taxon>
        <taxon>Neoheterodontei</taxon>
        <taxon>Myida</taxon>
        <taxon>Myoidea</taxon>
        <taxon>Myidae</taxon>
        <taxon>Mya</taxon>
    </lineage>
</organism>
<dbReference type="EMBL" id="CP111025">
    <property type="protein sequence ID" value="WAR26916.1"/>
    <property type="molecule type" value="Genomic_DNA"/>
</dbReference>
<gene>
    <name evidence="3" type="ORF">MAR_012620</name>
</gene>
<proteinExistence type="predicted"/>
<evidence type="ECO:0000259" key="2">
    <source>
        <dbReference type="PROSITE" id="PS01186"/>
    </source>
</evidence>
<dbReference type="Proteomes" id="UP001164746">
    <property type="component" value="Chromosome 14"/>
</dbReference>
<feature type="compositionally biased region" description="Low complexity" evidence="1">
    <location>
        <begin position="72"/>
        <end position="91"/>
    </location>
</feature>
<dbReference type="PROSITE" id="PS01186">
    <property type="entry name" value="EGF_2"/>
    <property type="match status" value="1"/>
</dbReference>
<evidence type="ECO:0000256" key="1">
    <source>
        <dbReference type="SAM" id="MobiDB-lite"/>
    </source>
</evidence>
<sequence>MGNQKLYFTALTMNATCPAPACDDAKKEVCENGYCKISIEGVCTVDQTPTTHTTPAGPESETTVKQGMNGHETTTTDTPTTASTEPTTTTAARRKRRDATQAPITNTHECVNHSLCTKAASSNDLTCQCKDGYAKDDNGFCQEAF</sequence>
<feature type="region of interest" description="Disordered" evidence="1">
    <location>
        <begin position="48"/>
        <end position="101"/>
    </location>
</feature>
<evidence type="ECO:0000313" key="3">
    <source>
        <dbReference type="EMBL" id="WAR26916.1"/>
    </source>
</evidence>
<feature type="domain" description="EGF-like" evidence="2">
    <location>
        <begin position="127"/>
        <end position="141"/>
    </location>
</feature>
<name>A0ABY7G1N7_MYAAR</name>